<dbReference type="AlphaFoldDB" id="K9W9T2"/>
<evidence type="ECO:0000313" key="1">
    <source>
        <dbReference type="EMBL" id="AFZ16267.1"/>
    </source>
</evidence>
<sequence>MDSNRSEVKQMATQLLAAMISNPHIYPKVSDESIQGQRERTLILLAVEMAEALIEKVESRIQ</sequence>
<dbReference type="HOGENOM" id="CLU_2896328_0_0_3"/>
<dbReference type="OrthoDB" id="467124at2"/>
<dbReference type="Proteomes" id="UP000010471">
    <property type="component" value="Chromosome"/>
</dbReference>
<dbReference type="EMBL" id="CP003630">
    <property type="protein sequence ID" value="AFZ16267.1"/>
    <property type="molecule type" value="Genomic_DNA"/>
</dbReference>
<accession>K9W9T2</accession>
<dbReference type="KEGG" id="mic:Mic7113_0343"/>
<protein>
    <submittedName>
        <fullName evidence="1">Uncharacterized protein</fullName>
    </submittedName>
</protein>
<reference evidence="1 2" key="1">
    <citation type="submission" date="2012-06" db="EMBL/GenBank/DDBJ databases">
        <title>Finished chromosome of genome of Microcoleus sp. PCC 7113.</title>
        <authorList>
            <consortium name="US DOE Joint Genome Institute"/>
            <person name="Gugger M."/>
            <person name="Coursin T."/>
            <person name="Rippka R."/>
            <person name="Tandeau De Marsac N."/>
            <person name="Huntemann M."/>
            <person name="Wei C.-L."/>
            <person name="Han J."/>
            <person name="Detter J.C."/>
            <person name="Han C."/>
            <person name="Tapia R."/>
            <person name="Chen A."/>
            <person name="Kyrpides N."/>
            <person name="Mavromatis K."/>
            <person name="Markowitz V."/>
            <person name="Szeto E."/>
            <person name="Ivanova N."/>
            <person name="Pagani I."/>
            <person name="Pati A."/>
            <person name="Goodwin L."/>
            <person name="Nordberg H.P."/>
            <person name="Cantor M.N."/>
            <person name="Hua S.X."/>
            <person name="Woyke T."/>
            <person name="Kerfeld C.A."/>
        </authorList>
    </citation>
    <scope>NUCLEOTIDE SEQUENCE [LARGE SCALE GENOMIC DNA]</scope>
    <source>
        <strain evidence="1 2">PCC 7113</strain>
    </source>
</reference>
<organism evidence="1 2">
    <name type="scientific">Allocoleopsis franciscana PCC 7113</name>
    <dbReference type="NCBI Taxonomy" id="1173027"/>
    <lineage>
        <taxon>Bacteria</taxon>
        <taxon>Bacillati</taxon>
        <taxon>Cyanobacteriota</taxon>
        <taxon>Cyanophyceae</taxon>
        <taxon>Coleofasciculales</taxon>
        <taxon>Coleofasciculaceae</taxon>
        <taxon>Allocoleopsis</taxon>
        <taxon>Allocoleopsis franciscana</taxon>
    </lineage>
</organism>
<dbReference type="RefSeq" id="WP_015180431.1">
    <property type="nucleotide sequence ID" value="NC_019738.1"/>
</dbReference>
<gene>
    <name evidence="1" type="ORF">Mic7113_0343</name>
</gene>
<evidence type="ECO:0000313" key="2">
    <source>
        <dbReference type="Proteomes" id="UP000010471"/>
    </source>
</evidence>
<keyword evidence="2" id="KW-1185">Reference proteome</keyword>
<dbReference type="STRING" id="1173027.Mic7113_0343"/>
<name>K9W9T2_9CYAN</name>
<dbReference type="eggNOG" id="ENOG50331GS">
    <property type="taxonomic scope" value="Bacteria"/>
</dbReference>
<proteinExistence type="predicted"/>